<organism evidence="4 5">
    <name type="scientific">Symbiodinium microadriaticum</name>
    <name type="common">Dinoflagellate</name>
    <name type="synonym">Zooxanthella microadriatica</name>
    <dbReference type="NCBI Taxonomy" id="2951"/>
    <lineage>
        <taxon>Eukaryota</taxon>
        <taxon>Sar</taxon>
        <taxon>Alveolata</taxon>
        <taxon>Dinophyceae</taxon>
        <taxon>Suessiales</taxon>
        <taxon>Symbiodiniaceae</taxon>
        <taxon>Symbiodinium</taxon>
    </lineage>
</organism>
<evidence type="ECO:0000313" key="5">
    <source>
        <dbReference type="Proteomes" id="UP000186817"/>
    </source>
</evidence>
<accession>A0A1Q9DD75</accession>
<feature type="compositionally biased region" description="Polar residues" evidence="1">
    <location>
        <begin position="217"/>
        <end position="229"/>
    </location>
</feature>
<comment type="caution">
    <text evidence="4">The sequence shown here is derived from an EMBL/GenBank/DDBJ whole genome shotgun (WGS) entry which is preliminary data.</text>
</comment>
<dbReference type="CDD" id="cd00201">
    <property type="entry name" value="WW"/>
    <property type="match status" value="1"/>
</dbReference>
<dbReference type="InterPro" id="IPR001202">
    <property type="entry name" value="WW_dom"/>
</dbReference>
<feature type="domain" description="WW" evidence="2">
    <location>
        <begin position="592"/>
        <end position="625"/>
    </location>
</feature>
<dbReference type="InterPro" id="IPR001623">
    <property type="entry name" value="DnaJ_domain"/>
</dbReference>
<dbReference type="PROSITE" id="PS50076">
    <property type="entry name" value="DNAJ_2"/>
    <property type="match status" value="2"/>
</dbReference>
<dbReference type="Pfam" id="PF00226">
    <property type="entry name" value="DnaJ"/>
    <property type="match status" value="2"/>
</dbReference>
<dbReference type="InterPro" id="IPR006626">
    <property type="entry name" value="PbH1"/>
</dbReference>
<feature type="compositionally biased region" description="Basic and acidic residues" evidence="1">
    <location>
        <begin position="235"/>
        <end position="246"/>
    </location>
</feature>
<reference evidence="4 5" key="1">
    <citation type="submission" date="2016-02" db="EMBL/GenBank/DDBJ databases">
        <title>Genome analysis of coral dinoflagellate symbionts highlights evolutionary adaptations to a symbiotic lifestyle.</title>
        <authorList>
            <person name="Aranda M."/>
            <person name="Li Y."/>
            <person name="Liew Y.J."/>
            <person name="Baumgarten S."/>
            <person name="Simakov O."/>
            <person name="Wilson M."/>
            <person name="Piel J."/>
            <person name="Ashoor H."/>
            <person name="Bougouffa S."/>
            <person name="Bajic V.B."/>
            <person name="Ryu T."/>
            <person name="Ravasi T."/>
            <person name="Bayer T."/>
            <person name="Micklem G."/>
            <person name="Kim H."/>
            <person name="Bhak J."/>
            <person name="Lajeunesse T.C."/>
            <person name="Voolstra C.R."/>
        </authorList>
    </citation>
    <scope>NUCLEOTIDE SEQUENCE [LARGE SCALE GENOMIC DNA]</scope>
    <source>
        <strain evidence="4 5">CCMP2467</strain>
    </source>
</reference>
<dbReference type="PROSITE" id="PS00636">
    <property type="entry name" value="DNAJ_1"/>
    <property type="match status" value="1"/>
</dbReference>
<feature type="domain" description="J" evidence="3">
    <location>
        <begin position="257"/>
        <end position="328"/>
    </location>
</feature>
<protein>
    <submittedName>
        <fullName evidence="4">DnaJ-like subfamily C member 21</fullName>
    </submittedName>
</protein>
<dbReference type="InterPro" id="IPR036020">
    <property type="entry name" value="WW_dom_sf"/>
</dbReference>
<evidence type="ECO:0000313" key="4">
    <source>
        <dbReference type="EMBL" id="OLP93119.1"/>
    </source>
</evidence>
<dbReference type="InterPro" id="IPR050817">
    <property type="entry name" value="DjlA_DnaK_co-chaperone"/>
</dbReference>
<dbReference type="PANTHER" id="PTHR24074">
    <property type="entry name" value="CO-CHAPERONE PROTEIN DJLA"/>
    <property type="match status" value="1"/>
</dbReference>
<dbReference type="SUPFAM" id="SSF51126">
    <property type="entry name" value="Pectin lyase-like"/>
    <property type="match status" value="1"/>
</dbReference>
<evidence type="ECO:0000256" key="1">
    <source>
        <dbReference type="SAM" id="MobiDB-lite"/>
    </source>
</evidence>
<dbReference type="InterPro" id="IPR018253">
    <property type="entry name" value="DnaJ_domain_CS"/>
</dbReference>
<dbReference type="InterPro" id="IPR012334">
    <property type="entry name" value="Pectin_lyas_fold"/>
</dbReference>
<dbReference type="PROSITE" id="PS50020">
    <property type="entry name" value="WW_DOMAIN_2"/>
    <property type="match status" value="1"/>
</dbReference>
<evidence type="ECO:0000259" key="3">
    <source>
        <dbReference type="PROSITE" id="PS50076"/>
    </source>
</evidence>
<dbReference type="Pfam" id="PF07855">
    <property type="entry name" value="ATG101"/>
    <property type="match status" value="1"/>
</dbReference>
<dbReference type="SMART" id="SM00271">
    <property type="entry name" value="DnaJ"/>
    <property type="match status" value="2"/>
</dbReference>
<sequence length="1143" mass="128485">MSHLQGLSLRRCFSVLLRRHRSQGPSSFWSRGNAWQAPKVNCYLLLGVPETASLEDIRKAYLQRAKSAHPDVVGSCSNDMVQLNLCYEALTQKRREYDAAKGIGSATGRKASASASSGSSATNARDAWWRAQGGFDDQDDEEFHPFHFQDFAEKKWRVRRENGRRRPTWEEFAQMWDEGEFDARARGSRRMRGRRASRRVQDSSSDEEEIDWRRGTRSSQARGQHWQDSSSEDEHEARPKSGRQEESPAELWVEVPQRGRNMRSSDIIGGGYLKKAHRLLALKWHPDKVEDPKDEIAVRVATQQFQLLQAAYEVLSDPARRRKYDESLGLSGLGPLGPSSIQAPSTRRTSSSWEQSEALRIHVPSEVASIAAAVDRLSIGGGEIFVAGGTYHGLIVISKPLVRLVCKSADKAIIKGQVVFRECAGGAQLSGFVIDASCSGGAIDLKGVVGNVQIDHCDISNDSSAGVVLEGCSGSTFIQSCRVHGCKYDGLGLHLLSGDASHTGLLKVENSTFENNGYDGLYLGDPRFSARLLGSSVIRNSRYGVLVRGTDFSMESCSFAENEKESVKVEEFVQKANPRGTQRTGKAREVAADLPEGWRAFRNTEGLVYYYHMASGKTRWSAPGEDAELDICSARTSPRGVLEAERADEHTSRLDTSFNGRPAFKKKGDHGLYMFWSQQFGDWKIAERLQDDGACLGFAEDMRGRRRPWLQHPPLRWRLWEPTARRFVPKRLNVVDGPEVAGAAWQESQEDSDDDEVPWSRPHWSKWSTADLIRWCDRRNIDLSGCFDREAVVDRVATVAKQDMARDGDDFERTDRVNQVRVASRVKTDGSYTKPPTLDRRSSLYGNRIERFVGPEADVLPWLYSSGDKSRLYGVYFGSEFAYSLVWRRQKYWGRPGGNRPSRETTYTRRHFTTGREAVHGSSMLNVEEFVCPELRLAMCHVKEAIRIIMQCLVVCRSLGGTQPIDLKAVVSELFDVEYLKINDSQLVQEVERLVEKFSEILENNADKSGRAQLVFNLYTAKNRKQSIWNILVGSDEKIVFEQWRIPVAVQPLNRYLNPADNLREEANLQASASQQVQQVLHYVIARANAKVEHLPPPDKEQTAYNFDVAFLSGDGKDIGAGSLLRQGLGSSLQTIRQMPYMA</sequence>
<dbReference type="SMART" id="SM00710">
    <property type="entry name" value="PbH1"/>
    <property type="match status" value="6"/>
</dbReference>
<dbReference type="OrthoDB" id="10259639at2759"/>
<keyword evidence="5" id="KW-1185">Reference proteome</keyword>
<dbReference type="InterPro" id="IPR036869">
    <property type="entry name" value="J_dom_sf"/>
</dbReference>
<feature type="compositionally biased region" description="Basic residues" evidence="1">
    <location>
        <begin position="186"/>
        <end position="198"/>
    </location>
</feature>
<dbReference type="SUPFAM" id="SSF51045">
    <property type="entry name" value="WW domain"/>
    <property type="match status" value="1"/>
</dbReference>
<dbReference type="AlphaFoldDB" id="A0A1Q9DD75"/>
<dbReference type="CDD" id="cd06257">
    <property type="entry name" value="DnaJ"/>
    <property type="match status" value="2"/>
</dbReference>
<dbReference type="InterPro" id="IPR012445">
    <property type="entry name" value="ATG101"/>
</dbReference>
<dbReference type="GO" id="GO:0006914">
    <property type="term" value="P:autophagy"/>
    <property type="evidence" value="ECO:0007669"/>
    <property type="project" value="InterPro"/>
</dbReference>
<dbReference type="Gene3D" id="2.20.70.10">
    <property type="match status" value="1"/>
</dbReference>
<dbReference type="InterPro" id="IPR039448">
    <property type="entry name" value="Beta_helix"/>
</dbReference>
<proteinExistence type="predicted"/>
<dbReference type="SMART" id="SM00456">
    <property type="entry name" value="WW"/>
    <property type="match status" value="1"/>
</dbReference>
<gene>
    <name evidence="4" type="primary">DNAJC21</name>
    <name evidence="4" type="ORF">AK812_SmicGene24994</name>
</gene>
<evidence type="ECO:0000259" key="2">
    <source>
        <dbReference type="PROSITE" id="PS50020"/>
    </source>
</evidence>
<dbReference type="Proteomes" id="UP000186817">
    <property type="component" value="Unassembled WGS sequence"/>
</dbReference>
<dbReference type="Gene3D" id="2.160.20.10">
    <property type="entry name" value="Single-stranded right-handed beta-helix, Pectin lyase-like"/>
    <property type="match status" value="1"/>
</dbReference>
<dbReference type="SUPFAM" id="SSF46565">
    <property type="entry name" value="Chaperone J-domain"/>
    <property type="match status" value="2"/>
</dbReference>
<dbReference type="Pfam" id="PF13229">
    <property type="entry name" value="Beta_helix"/>
    <property type="match status" value="1"/>
</dbReference>
<dbReference type="EMBL" id="LSRX01000594">
    <property type="protein sequence ID" value="OLP93119.1"/>
    <property type="molecule type" value="Genomic_DNA"/>
</dbReference>
<dbReference type="InterPro" id="IPR011050">
    <property type="entry name" value="Pectin_lyase_fold/virulence"/>
</dbReference>
<feature type="region of interest" description="Disordered" evidence="1">
    <location>
        <begin position="185"/>
        <end position="258"/>
    </location>
</feature>
<dbReference type="Gene3D" id="1.10.287.110">
    <property type="entry name" value="DnaJ domain"/>
    <property type="match status" value="2"/>
</dbReference>
<name>A0A1Q9DD75_SYMMI</name>
<feature type="domain" description="J" evidence="3">
    <location>
        <begin position="41"/>
        <end position="101"/>
    </location>
</feature>